<comment type="caution">
    <text evidence="1">The sequence shown here is derived from an EMBL/GenBank/DDBJ whole genome shotgun (WGS) entry which is preliminary data.</text>
</comment>
<accession>A0ABN8JF34</accession>
<evidence type="ECO:0000313" key="1">
    <source>
        <dbReference type="EMBL" id="CAH2396127.1"/>
    </source>
</evidence>
<organism evidence="1 2">
    <name type="scientific">Mesorhizobium ventifaucium</name>
    <dbReference type="NCBI Taxonomy" id="666020"/>
    <lineage>
        <taxon>Bacteria</taxon>
        <taxon>Pseudomonadati</taxon>
        <taxon>Pseudomonadota</taxon>
        <taxon>Alphaproteobacteria</taxon>
        <taxon>Hyphomicrobiales</taxon>
        <taxon>Phyllobacteriaceae</taxon>
        <taxon>Mesorhizobium</taxon>
    </lineage>
</organism>
<proteinExistence type="predicted"/>
<name>A0ABN8JF34_9HYPH</name>
<gene>
    <name evidence="1" type="ORF">MES4922_160041</name>
</gene>
<reference evidence="1" key="1">
    <citation type="submission" date="2022-03" db="EMBL/GenBank/DDBJ databases">
        <authorList>
            <person name="Brunel B."/>
        </authorList>
    </citation>
    <scope>NUCLEOTIDE SEQUENCE</scope>
    <source>
        <strain evidence="1">STM4922sample</strain>
    </source>
</reference>
<dbReference type="EMBL" id="CAKXZS010000008">
    <property type="protein sequence ID" value="CAH2396127.1"/>
    <property type="molecule type" value="Genomic_DNA"/>
</dbReference>
<dbReference type="Proteomes" id="UP001152604">
    <property type="component" value="Unassembled WGS sequence"/>
</dbReference>
<keyword evidence="2" id="KW-1185">Reference proteome</keyword>
<sequence length="55" mass="6313">MERTMCKIKLLQRSLPTRGAVGLLPRRNRGGTVTALPLFVHRQARIGTAYRARHW</sequence>
<protein>
    <submittedName>
        <fullName evidence="1">Uncharacterized protein</fullName>
    </submittedName>
</protein>
<evidence type="ECO:0000313" key="2">
    <source>
        <dbReference type="Proteomes" id="UP001152604"/>
    </source>
</evidence>